<protein>
    <submittedName>
        <fullName evidence="2">Beta-propeller fold lactonase family protein</fullName>
    </submittedName>
</protein>
<dbReference type="PANTHER" id="PTHR30344">
    <property type="entry name" value="6-PHOSPHOGLUCONOLACTONASE-RELATED"/>
    <property type="match status" value="1"/>
</dbReference>
<dbReference type="InterPro" id="IPR019405">
    <property type="entry name" value="Lactonase_7-beta_prop"/>
</dbReference>
<organism evidence="2 3">
    <name type="scientific">Arthrobacter horti</name>
    <dbReference type="NCBI Taxonomy" id="3068273"/>
    <lineage>
        <taxon>Bacteria</taxon>
        <taxon>Bacillati</taxon>
        <taxon>Actinomycetota</taxon>
        <taxon>Actinomycetes</taxon>
        <taxon>Micrococcales</taxon>
        <taxon>Micrococcaceae</taxon>
        <taxon>Arthrobacter</taxon>
    </lineage>
</organism>
<accession>A0ABT9IT77</accession>
<evidence type="ECO:0000313" key="3">
    <source>
        <dbReference type="Proteomes" id="UP001232725"/>
    </source>
</evidence>
<evidence type="ECO:0000313" key="2">
    <source>
        <dbReference type="EMBL" id="MDP5228275.1"/>
    </source>
</evidence>
<evidence type="ECO:0000256" key="1">
    <source>
        <dbReference type="ARBA" id="ARBA00005564"/>
    </source>
</evidence>
<name>A0ABT9IT77_9MICC</name>
<dbReference type="PANTHER" id="PTHR30344:SF1">
    <property type="entry name" value="6-PHOSPHOGLUCONOLACTONASE"/>
    <property type="match status" value="1"/>
</dbReference>
<sequence>MTIQLWLGSYTEDGAGRGRGVQRVSVDPTGDSLRVEAVSRGVRNPSFLHRTADGRLFAVEELDAGQVVELDPETLAVLARASSGGAHPCHISSLDDGDGGRLLLVSNYSSGTVSALPLDREWGPGSERPVPLWTVGQPGSGPVADRQDGPHAHSTLPLGSGRFLLADLGRDRVDEYALTPDGPALVGGLDLPPGTGPRHLLLDGDSLWIVGELDAALHRATRRGEAWALKGPAVSLAPGAEVAYPSELAATCAGDAIVVAVRGADALAVVGVDGELRGSVPCGEWPRHLAWVSDDAGERYLCVAAERGHRLDVYGPGTDGVPVAQASLETLSPTFVLPVG</sequence>
<dbReference type="InterPro" id="IPR011045">
    <property type="entry name" value="N2O_reductase_N"/>
</dbReference>
<dbReference type="InterPro" id="IPR050282">
    <property type="entry name" value="Cycloisomerase_2"/>
</dbReference>
<dbReference type="EMBL" id="JAVALS010000012">
    <property type="protein sequence ID" value="MDP5228275.1"/>
    <property type="molecule type" value="Genomic_DNA"/>
</dbReference>
<dbReference type="Proteomes" id="UP001232725">
    <property type="component" value="Unassembled WGS sequence"/>
</dbReference>
<dbReference type="InterPro" id="IPR015943">
    <property type="entry name" value="WD40/YVTN_repeat-like_dom_sf"/>
</dbReference>
<dbReference type="SUPFAM" id="SSF50974">
    <property type="entry name" value="Nitrous oxide reductase, N-terminal domain"/>
    <property type="match status" value="1"/>
</dbReference>
<proteinExistence type="inferred from homology"/>
<reference evidence="2 3" key="1">
    <citation type="submission" date="2023-08" db="EMBL/GenBank/DDBJ databases">
        <title>Arthrobacter horti sp. nov., isolated from forest soil.</title>
        <authorList>
            <person name="Park M."/>
        </authorList>
    </citation>
    <scope>NUCLEOTIDE SEQUENCE [LARGE SCALE GENOMIC DNA]</scope>
    <source>
        <strain evidence="2 3">YJM1</strain>
    </source>
</reference>
<comment type="similarity">
    <text evidence="1">Belongs to the cycloisomerase 2 family.</text>
</comment>
<dbReference type="Pfam" id="PF10282">
    <property type="entry name" value="Lactonase"/>
    <property type="match status" value="1"/>
</dbReference>
<dbReference type="Gene3D" id="2.130.10.10">
    <property type="entry name" value="YVTN repeat-like/Quinoprotein amine dehydrogenase"/>
    <property type="match status" value="1"/>
</dbReference>
<keyword evidence="3" id="KW-1185">Reference proteome</keyword>
<gene>
    <name evidence="2" type="ORF">Q9R02_14015</name>
</gene>
<comment type="caution">
    <text evidence="2">The sequence shown here is derived from an EMBL/GenBank/DDBJ whole genome shotgun (WGS) entry which is preliminary data.</text>
</comment>
<dbReference type="RefSeq" id="WP_305997320.1">
    <property type="nucleotide sequence ID" value="NZ_JAVALS010000012.1"/>
</dbReference>